<dbReference type="GO" id="GO:0003676">
    <property type="term" value="F:nucleic acid binding"/>
    <property type="evidence" value="ECO:0007669"/>
    <property type="project" value="InterPro"/>
</dbReference>
<evidence type="ECO:0000313" key="4">
    <source>
        <dbReference type="Proteomes" id="UP000634136"/>
    </source>
</evidence>
<name>A0A834XBH7_9FABA</name>
<evidence type="ECO:0000259" key="1">
    <source>
        <dbReference type="Pfam" id="PF13456"/>
    </source>
</evidence>
<dbReference type="Pfam" id="PF13456">
    <property type="entry name" value="RVT_3"/>
    <property type="match status" value="1"/>
</dbReference>
<dbReference type="CDD" id="cd06222">
    <property type="entry name" value="RNase_H_like"/>
    <property type="match status" value="1"/>
</dbReference>
<dbReference type="SUPFAM" id="SSF53098">
    <property type="entry name" value="Ribonuclease H-like"/>
    <property type="match status" value="1"/>
</dbReference>
<dbReference type="GO" id="GO:0004523">
    <property type="term" value="F:RNA-DNA hybrid ribonuclease activity"/>
    <property type="evidence" value="ECO:0007669"/>
    <property type="project" value="InterPro"/>
</dbReference>
<dbReference type="Gene3D" id="3.30.420.10">
    <property type="entry name" value="Ribonuclease H-like superfamily/Ribonuclease H"/>
    <property type="match status" value="1"/>
</dbReference>
<dbReference type="InterPro" id="IPR044730">
    <property type="entry name" value="RNase_H-like_dom_plant"/>
</dbReference>
<dbReference type="OrthoDB" id="1100040at2759"/>
<dbReference type="Pfam" id="PF13966">
    <property type="entry name" value="zf-RVT"/>
    <property type="match status" value="1"/>
</dbReference>
<evidence type="ECO:0000313" key="3">
    <source>
        <dbReference type="EMBL" id="KAF7841372.1"/>
    </source>
</evidence>
<evidence type="ECO:0000259" key="2">
    <source>
        <dbReference type="Pfam" id="PF13966"/>
    </source>
</evidence>
<dbReference type="AlphaFoldDB" id="A0A834XBH7"/>
<dbReference type="InterPro" id="IPR002156">
    <property type="entry name" value="RNaseH_domain"/>
</dbReference>
<feature type="domain" description="RNase H type-1" evidence="1">
    <location>
        <begin position="681"/>
        <end position="803"/>
    </location>
</feature>
<dbReference type="PANTHER" id="PTHR33116:SF78">
    <property type="entry name" value="OS12G0587133 PROTEIN"/>
    <property type="match status" value="1"/>
</dbReference>
<gene>
    <name evidence="3" type="ORF">G2W53_003670</name>
</gene>
<proteinExistence type="predicted"/>
<accession>A0A834XBH7</accession>
<dbReference type="Proteomes" id="UP000634136">
    <property type="component" value="Unassembled WGS sequence"/>
</dbReference>
<sequence>MNPSSDMEAKPDRPFRFLAPWVMHNDFSNVVRNAWSEGTSWNMALSEFYDKVKVWNRKTFGNIFQKESILSKIQNIEERLDTRPNGNLKATQENLWKEYESILYQEELLWMQKSRCQLTVNGDRNTRFYHTTTMIRRKRNKVEALMNSDGEWIYDGDTLMRMAVHYFSLLYSEDSTTNHSRWAYGNFPAASIDQVRVVKDCLDYFCEASGQKVNVDKTIVYFSRNVHHVRRQEISSALGFTITDDMGKYLGVPLIHGRVNRHTYNFIVDKVRNRLASWKCNSLSLAGRITMVQSVASAIPNYAMQTASLPIRVCNDVEKLNRDFIWGSSSTQRKTHLVAWENVCKPKGSGGLGVRHMRFQNAAFMTKLGWRLVNQRDDLWVRVLRSKYRCGDDILPDVKISSNSSRLWRAVVRNWNHVPDGMEWRLELHAVVADYTTPSGGWDWARFDYLLPDDVRARIVAIRPPSNLAPSDQVAWKFSNDGRFSIKTAYKSIAGNLGTDRDALFKLIWKLRVPQRVRTCLWLCGHNKLLTTAERVRRGMMDVASCSRCGGAHEDVLHVFRNCPRARNLWMRLVRSSCWPEFFNSDLSTWLQLNLVKKLGRLEFDWHTTFATACWSLWRWRNEIIFGNHDEGTDWFFTVIHRVRNVRDDFESMLSQKARTFDRVNKDIMWRKPTMGWVKINVDGACSKVSSLKASCGGVAQDHNGHFVGAFTRNLGACSALHAELWGVQSGLDMALHFGFEKVVIEMDSLVACELIKSPLIESHPYIALLRGIHGRCGEVGEVVFQHVYREGNRAADAMAAKAYNYSYALVFQSSPPGELIPFLDKDALAVGTSRSCVS</sequence>
<comment type="caution">
    <text evidence="3">The sequence shown here is derived from an EMBL/GenBank/DDBJ whole genome shotgun (WGS) entry which is preliminary data.</text>
</comment>
<organism evidence="3 4">
    <name type="scientific">Senna tora</name>
    <dbReference type="NCBI Taxonomy" id="362788"/>
    <lineage>
        <taxon>Eukaryota</taxon>
        <taxon>Viridiplantae</taxon>
        <taxon>Streptophyta</taxon>
        <taxon>Embryophyta</taxon>
        <taxon>Tracheophyta</taxon>
        <taxon>Spermatophyta</taxon>
        <taxon>Magnoliopsida</taxon>
        <taxon>eudicotyledons</taxon>
        <taxon>Gunneridae</taxon>
        <taxon>Pentapetalae</taxon>
        <taxon>rosids</taxon>
        <taxon>fabids</taxon>
        <taxon>Fabales</taxon>
        <taxon>Fabaceae</taxon>
        <taxon>Caesalpinioideae</taxon>
        <taxon>Cassia clade</taxon>
        <taxon>Senna</taxon>
    </lineage>
</organism>
<dbReference type="InterPro" id="IPR026960">
    <property type="entry name" value="RVT-Znf"/>
</dbReference>
<reference evidence="3" key="1">
    <citation type="submission" date="2020-09" db="EMBL/GenBank/DDBJ databases">
        <title>Genome-Enabled Discovery of Anthraquinone Biosynthesis in Senna tora.</title>
        <authorList>
            <person name="Kang S.-H."/>
            <person name="Pandey R.P."/>
            <person name="Lee C.-M."/>
            <person name="Sim J.-S."/>
            <person name="Jeong J.-T."/>
            <person name="Choi B.-S."/>
            <person name="Jung M."/>
            <person name="Ginzburg D."/>
            <person name="Zhao K."/>
            <person name="Won S.Y."/>
            <person name="Oh T.-J."/>
            <person name="Yu Y."/>
            <person name="Kim N.-H."/>
            <person name="Lee O.R."/>
            <person name="Lee T.-H."/>
            <person name="Bashyal P."/>
            <person name="Kim T.-S."/>
            <person name="Lee W.-H."/>
            <person name="Kawkins C."/>
            <person name="Kim C.-K."/>
            <person name="Kim J.S."/>
            <person name="Ahn B.O."/>
            <person name="Rhee S.Y."/>
            <person name="Sohng J.K."/>
        </authorList>
    </citation>
    <scope>NUCLEOTIDE SEQUENCE</scope>
    <source>
        <tissue evidence="3">Leaf</tissue>
    </source>
</reference>
<keyword evidence="4" id="KW-1185">Reference proteome</keyword>
<feature type="domain" description="Reverse transcriptase zinc-binding" evidence="2">
    <location>
        <begin position="484"/>
        <end position="570"/>
    </location>
</feature>
<dbReference type="EMBL" id="JAAIUW010000002">
    <property type="protein sequence ID" value="KAF7841372.1"/>
    <property type="molecule type" value="Genomic_DNA"/>
</dbReference>
<dbReference type="PANTHER" id="PTHR33116">
    <property type="entry name" value="REVERSE TRANSCRIPTASE ZINC-BINDING DOMAIN-CONTAINING PROTEIN-RELATED-RELATED"/>
    <property type="match status" value="1"/>
</dbReference>
<protein>
    <submittedName>
        <fullName evidence="3">Ribonuclease H</fullName>
    </submittedName>
</protein>
<dbReference type="InterPro" id="IPR012337">
    <property type="entry name" value="RNaseH-like_sf"/>
</dbReference>
<dbReference type="InterPro" id="IPR036397">
    <property type="entry name" value="RNaseH_sf"/>
</dbReference>